<dbReference type="Proteomes" id="UP000515369">
    <property type="component" value="Chromosome"/>
</dbReference>
<proteinExistence type="predicted"/>
<reference evidence="1 2" key="1">
    <citation type="submission" date="2020-07" db="EMBL/GenBank/DDBJ databases">
        <title>Spirosoma foliorum sp. nov., isolated from the leaves on the Nejang mountain Korea, Republic of.</title>
        <authorList>
            <person name="Ho H."/>
            <person name="Lee Y.-J."/>
            <person name="Nurcahyanto D.-A."/>
            <person name="Kim S.-G."/>
        </authorList>
    </citation>
    <scope>NUCLEOTIDE SEQUENCE [LARGE SCALE GENOMIC DNA]</scope>
    <source>
        <strain evidence="1 2">PL0136</strain>
    </source>
</reference>
<dbReference type="KEGG" id="sfol:H3H32_11685"/>
<accession>A0A7G5H301</accession>
<sequence>MQELIIFLVFAAALAYLGRRMYGSFSKKQAGCGKGCGCATDAKTMLHTTEKRI</sequence>
<protein>
    <submittedName>
        <fullName evidence="1">FeoB-associated Cys-rich membrane protein</fullName>
    </submittedName>
</protein>
<dbReference type="RefSeq" id="WP_182462875.1">
    <property type="nucleotide sequence ID" value="NZ_CP059732.1"/>
</dbReference>
<evidence type="ECO:0000313" key="1">
    <source>
        <dbReference type="EMBL" id="QMW05493.1"/>
    </source>
</evidence>
<dbReference type="AlphaFoldDB" id="A0A7G5H301"/>
<keyword evidence="2" id="KW-1185">Reference proteome</keyword>
<name>A0A7G5H301_9BACT</name>
<dbReference type="Pfam" id="PF12669">
    <property type="entry name" value="FeoB_associated"/>
    <property type="match status" value="1"/>
</dbReference>
<organism evidence="1 2">
    <name type="scientific">Spirosoma foliorum</name>
    <dbReference type="NCBI Taxonomy" id="2710596"/>
    <lineage>
        <taxon>Bacteria</taxon>
        <taxon>Pseudomonadati</taxon>
        <taxon>Bacteroidota</taxon>
        <taxon>Cytophagia</taxon>
        <taxon>Cytophagales</taxon>
        <taxon>Cytophagaceae</taxon>
        <taxon>Spirosoma</taxon>
    </lineage>
</organism>
<gene>
    <name evidence="1" type="ORF">H3H32_11685</name>
</gene>
<dbReference type="EMBL" id="CP059732">
    <property type="protein sequence ID" value="QMW05493.1"/>
    <property type="molecule type" value="Genomic_DNA"/>
</dbReference>
<evidence type="ECO:0000313" key="2">
    <source>
        <dbReference type="Proteomes" id="UP000515369"/>
    </source>
</evidence>